<evidence type="ECO:0000256" key="1">
    <source>
        <dbReference type="SAM" id="Phobius"/>
    </source>
</evidence>
<feature type="transmembrane region" description="Helical" evidence="1">
    <location>
        <begin position="60"/>
        <end position="79"/>
    </location>
</feature>
<keyword evidence="1" id="KW-0812">Transmembrane</keyword>
<keyword evidence="3" id="KW-1185">Reference proteome</keyword>
<protein>
    <recommendedName>
        <fullName evidence="4">Transmembrane protein</fullName>
    </recommendedName>
</protein>
<accession>A0A085FZR4</accession>
<feature type="transmembrane region" description="Helical" evidence="1">
    <location>
        <begin position="155"/>
        <end position="175"/>
    </location>
</feature>
<organism evidence="2 3">
    <name type="scientific">Buttiauxella agrestis ATCC 33320</name>
    <dbReference type="NCBI Taxonomy" id="1006004"/>
    <lineage>
        <taxon>Bacteria</taxon>
        <taxon>Pseudomonadati</taxon>
        <taxon>Pseudomonadota</taxon>
        <taxon>Gammaproteobacteria</taxon>
        <taxon>Enterobacterales</taxon>
        <taxon>Enterobacteriaceae</taxon>
        <taxon>Buttiauxella</taxon>
    </lineage>
</organism>
<dbReference type="AlphaFoldDB" id="A0A085FZR4"/>
<feature type="transmembrane region" description="Helical" evidence="1">
    <location>
        <begin position="100"/>
        <end position="127"/>
    </location>
</feature>
<name>A0A085FZR4_9ENTR</name>
<dbReference type="Proteomes" id="UP000028653">
    <property type="component" value="Unassembled WGS sequence"/>
</dbReference>
<reference evidence="2 3" key="1">
    <citation type="submission" date="2014-05" db="EMBL/GenBank/DDBJ databases">
        <title>ATOL: Assembling a taxonomically balanced genome-scale reconstruction of the evolutionary history of the Enterobacteriaceae.</title>
        <authorList>
            <person name="Plunkett G.III."/>
            <person name="Neeno-Eckwall E.C."/>
            <person name="Glasner J.D."/>
            <person name="Perna N.T."/>
        </authorList>
    </citation>
    <scope>NUCLEOTIDE SEQUENCE [LARGE SCALE GENOMIC DNA]</scope>
    <source>
        <strain evidence="2 3">ATCC 33320</strain>
    </source>
</reference>
<sequence>MKIIIKPPFLFFGLTTSMLSVLSTVFYFSDLTLWVCTKWKQQADIFDRVCDFFQLGVACYFLYGFLFMPVFYIIINNIANKFLNANEKKESKIKRLFVRSCYYTFVYIISVSIMSLALMILMCLLPLDLMFDDLYHTMKKEYGWYSGGAYDFNPLFADFLIFVHTILPLSICHAISKTLRETLSGDPSPENEQE</sequence>
<evidence type="ECO:0008006" key="4">
    <source>
        <dbReference type="Google" id="ProtNLM"/>
    </source>
</evidence>
<keyword evidence="1" id="KW-0472">Membrane</keyword>
<feature type="transmembrane region" description="Helical" evidence="1">
    <location>
        <begin position="9"/>
        <end position="29"/>
    </location>
</feature>
<dbReference type="RefSeq" id="WP_034499650.1">
    <property type="nucleotide sequence ID" value="NZ_JMPI01000071.1"/>
</dbReference>
<dbReference type="EMBL" id="JMPI01000071">
    <property type="protein sequence ID" value="KFC76959.1"/>
    <property type="molecule type" value="Genomic_DNA"/>
</dbReference>
<keyword evidence="1" id="KW-1133">Transmembrane helix</keyword>
<proteinExistence type="predicted"/>
<evidence type="ECO:0000313" key="2">
    <source>
        <dbReference type="EMBL" id="KFC76959.1"/>
    </source>
</evidence>
<gene>
    <name evidence="2" type="ORF">GBAG_4075</name>
</gene>
<comment type="caution">
    <text evidence="2">The sequence shown here is derived from an EMBL/GenBank/DDBJ whole genome shotgun (WGS) entry which is preliminary data.</text>
</comment>
<dbReference type="STRING" id="1006004.GBAG_4075"/>
<evidence type="ECO:0000313" key="3">
    <source>
        <dbReference type="Proteomes" id="UP000028653"/>
    </source>
</evidence>